<proteinExistence type="predicted"/>
<name>A0AAV6Z4S3_ENGPU</name>
<accession>A0AAV6Z4S3</accession>
<dbReference type="EMBL" id="WNYA01007968">
    <property type="protein sequence ID" value="KAG8541283.1"/>
    <property type="molecule type" value="Genomic_DNA"/>
</dbReference>
<evidence type="ECO:0000313" key="2">
    <source>
        <dbReference type="EMBL" id="KAG8541283.1"/>
    </source>
</evidence>
<reference evidence="2" key="1">
    <citation type="thesis" date="2020" institute="ProQuest LLC" country="789 East Eisenhower Parkway, Ann Arbor, MI, USA">
        <title>Comparative Genomics and Chromosome Evolution.</title>
        <authorList>
            <person name="Mudd A.B."/>
        </authorList>
    </citation>
    <scope>NUCLEOTIDE SEQUENCE</scope>
    <source>
        <strain evidence="2">237g6f4</strain>
        <tissue evidence="2">Blood</tissue>
    </source>
</reference>
<sequence length="105" mass="11575">MTTGTGDNEQSTHHLLSVLAENINEWSVPKNVPPGAPIKPKKCLIQEIIDEPMDKRDHKDIQNGKHDLDSLEAPESDNHNYTSKIADDSSTITKKGAEACINDLD</sequence>
<keyword evidence="5" id="KW-1185">Reference proteome</keyword>
<dbReference type="EMBL" id="WNYA01000432">
    <property type="protein sequence ID" value="KAG8548376.1"/>
    <property type="molecule type" value="Genomic_DNA"/>
</dbReference>
<evidence type="ECO:0008006" key="6">
    <source>
        <dbReference type="Google" id="ProtNLM"/>
    </source>
</evidence>
<dbReference type="EMBL" id="WNYA01000432">
    <property type="protein sequence ID" value="KAG8548377.1"/>
    <property type="molecule type" value="Genomic_DNA"/>
</dbReference>
<protein>
    <recommendedName>
        <fullName evidence="6">Prolactin receptor</fullName>
    </recommendedName>
</protein>
<evidence type="ECO:0000313" key="3">
    <source>
        <dbReference type="EMBL" id="KAG8548376.1"/>
    </source>
</evidence>
<feature type="compositionally biased region" description="Basic and acidic residues" evidence="1">
    <location>
        <begin position="52"/>
        <end position="69"/>
    </location>
</feature>
<evidence type="ECO:0000313" key="5">
    <source>
        <dbReference type="Proteomes" id="UP000824782"/>
    </source>
</evidence>
<organism evidence="2 5">
    <name type="scientific">Engystomops pustulosus</name>
    <name type="common">Tungara frog</name>
    <name type="synonym">Physalaemus pustulosus</name>
    <dbReference type="NCBI Taxonomy" id="76066"/>
    <lineage>
        <taxon>Eukaryota</taxon>
        <taxon>Metazoa</taxon>
        <taxon>Chordata</taxon>
        <taxon>Craniata</taxon>
        <taxon>Vertebrata</taxon>
        <taxon>Euteleostomi</taxon>
        <taxon>Amphibia</taxon>
        <taxon>Batrachia</taxon>
        <taxon>Anura</taxon>
        <taxon>Neobatrachia</taxon>
        <taxon>Hyloidea</taxon>
        <taxon>Leptodactylidae</taxon>
        <taxon>Leiuperinae</taxon>
        <taxon>Engystomops</taxon>
    </lineage>
</organism>
<gene>
    <name evidence="3" type="ORF">GDO81_025638</name>
    <name evidence="4" type="ORF">GDO81_025639</name>
    <name evidence="2" type="ORF">GDO81_029342</name>
</gene>
<evidence type="ECO:0000313" key="4">
    <source>
        <dbReference type="EMBL" id="KAG8548377.1"/>
    </source>
</evidence>
<dbReference type="Proteomes" id="UP000824782">
    <property type="component" value="Unassembled WGS sequence"/>
</dbReference>
<feature type="region of interest" description="Disordered" evidence="1">
    <location>
        <begin position="52"/>
        <end position="84"/>
    </location>
</feature>
<comment type="caution">
    <text evidence="2">The sequence shown here is derived from an EMBL/GenBank/DDBJ whole genome shotgun (WGS) entry which is preliminary data.</text>
</comment>
<evidence type="ECO:0000256" key="1">
    <source>
        <dbReference type="SAM" id="MobiDB-lite"/>
    </source>
</evidence>
<dbReference type="AlphaFoldDB" id="A0AAV6Z4S3"/>